<evidence type="ECO:0000313" key="6">
    <source>
        <dbReference type="Proteomes" id="UP000195570"/>
    </source>
</evidence>
<feature type="domain" description="Dynein heavy chain hydrolytic ATP-binding dynein motor region" evidence="4">
    <location>
        <begin position="1346"/>
        <end position="1609"/>
    </location>
</feature>
<reference evidence="5" key="1">
    <citation type="submission" date="2016-09" db="EMBL/GenBank/DDBJ databases">
        <authorList>
            <person name="Hebert L."/>
            <person name="Moumen B."/>
        </authorList>
    </citation>
    <scope>NUCLEOTIDE SEQUENCE [LARGE SCALE GENOMIC DNA]</scope>
    <source>
        <strain evidence="5">OVI</strain>
    </source>
</reference>
<evidence type="ECO:0000259" key="3">
    <source>
        <dbReference type="Pfam" id="PF08393"/>
    </source>
</evidence>
<dbReference type="Gene3D" id="3.20.180.20">
    <property type="entry name" value="Dynein heavy chain, N-terminal domain 2"/>
    <property type="match status" value="1"/>
</dbReference>
<dbReference type="PANTHER" id="PTHR10676:SF242">
    <property type="entry name" value="DYNEIN AXONEMAL HEAVY CHAIN 3"/>
    <property type="match status" value="1"/>
</dbReference>
<protein>
    <submittedName>
        <fullName evidence="5">Dynein heavy chain, N-terminal region 2, putative</fullName>
    </submittedName>
</protein>
<dbReference type="Gene3D" id="1.20.920.20">
    <property type="match status" value="1"/>
</dbReference>
<dbReference type="Pfam" id="PF12775">
    <property type="entry name" value="AAA_7"/>
    <property type="match status" value="1"/>
</dbReference>
<dbReference type="InterPro" id="IPR013602">
    <property type="entry name" value="Dynein_heavy_linker"/>
</dbReference>
<comment type="caution">
    <text evidence="5">The sequence shown here is derived from an EMBL/GenBank/DDBJ whole genome shotgun (WGS) entry which is preliminary data.</text>
</comment>
<evidence type="ECO:0000256" key="2">
    <source>
        <dbReference type="SAM" id="MobiDB-lite"/>
    </source>
</evidence>
<keyword evidence="6" id="KW-1185">Reference proteome</keyword>
<feature type="coiled-coil region" evidence="1">
    <location>
        <begin position="2801"/>
        <end position="2863"/>
    </location>
</feature>
<dbReference type="GeneID" id="92380187"/>
<dbReference type="RefSeq" id="XP_067077486.1">
    <property type="nucleotide sequence ID" value="XM_067221385.1"/>
</dbReference>
<dbReference type="Proteomes" id="UP000195570">
    <property type="component" value="Unassembled WGS sequence"/>
</dbReference>
<dbReference type="GO" id="GO:0036156">
    <property type="term" value="C:inner dynein arm"/>
    <property type="evidence" value="ECO:0007669"/>
    <property type="project" value="TreeGrafter"/>
</dbReference>
<dbReference type="GO" id="GO:0008569">
    <property type="term" value="F:minus-end-directed microtubule motor activity"/>
    <property type="evidence" value="ECO:0007669"/>
    <property type="project" value="TreeGrafter"/>
</dbReference>
<dbReference type="PANTHER" id="PTHR10676">
    <property type="entry name" value="DYNEIN HEAVY CHAIN FAMILY PROTEIN"/>
    <property type="match status" value="1"/>
</dbReference>
<evidence type="ECO:0000313" key="5">
    <source>
        <dbReference type="EMBL" id="SCU65980.1"/>
    </source>
</evidence>
<accession>A0A1G4I2E0</accession>
<dbReference type="VEuPathDB" id="TriTrypDB:TEOVI_000624800"/>
<dbReference type="InterPro" id="IPR042228">
    <property type="entry name" value="Dynein_linker_3"/>
</dbReference>
<evidence type="ECO:0000256" key="1">
    <source>
        <dbReference type="SAM" id="Coils"/>
    </source>
</evidence>
<dbReference type="GO" id="GO:0097729">
    <property type="term" value="C:9+2 motile cilium"/>
    <property type="evidence" value="ECO:0007669"/>
    <property type="project" value="TreeGrafter"/>
</dbReference>
<sequence>MNYRRDCGGQIRFEKVLAYFLDGIPRPFITVATDAGFGETFGFGSFGIAPDYTGRTEVLHFPEFKESDLFDAICSWKKASSSPSSRIGCHYSPYVGTFCYDGKRQYIQVSQLQSQRRSVRVPVGISEEALCTSGKSGRDFRTSLLIDLYENVAKGCITHETGCLRRIVILATQGTTADHRDVVERTMKEIEQVYIRVCVEAIYDYMNLNSLFRRIMAPLRLVCRNEDIKRFEEDNGRDDGSDHGGFLAFNESLYCLKHSLIWSEGKNDFFVRLHHLWSDRFERLAVFNTTTFNWRTDADDFLSQLGCSMRAAFTRIRIEFYTEVEQLLFTTIPEAGTLLSMDLNDLKESELWRVFLMVRIFLTNRIRILISDAIDDLVSFFATGGDRIVTPLKARKMSLIEVYFVVGGCGLPSSPSFAQLHFGIADLLDELLDSANNLPTPETVIMRTIQFERHSLNLFDDDSFPGKATLIRYLGAACTVVEDLTEKYSMFARMPTLNGVCFTKCSEEEVVSNVNLLRETILEVGKISPDVVFCGCIAINCTDVKKWYVKQWSSYLKSFLNMVQKDILSFIRSSLEKCRSYNDQLSVIPNSVEELEKLQSDITYAEHLSKQIEAGDCRRAIEFFSYLEKLLIPADSQLYEVAAELMRCPNELLVLTNNAKKACAERKPALVVQLVEYRNDLHGKITVVRNGVIELLGLLSVDVCDICAQTCEELRVIVDDVVKGIDHVFYCEKSLGLETVETFDDVHPVLRVFDVLEQFWCSVFDSTRVKDYYIIPLSALNSEKTIDEVQRCRRLLHSSVRNLRGYPGLVCLGRQQEQVLADFESLQTLLAYLSTPGLRKNHWKEIGRILQLGRKQSTQIDSNVTLKQLLENGIIDHLDEIKLIVDPAFLDFEAEATLERMKSDAKKTRFVFEVAEGSNDALILSPRCRTSISSQLEAFSHELSALRQVEHLSQYTISSVMEFDSVVQRMKETLLTWEDVEKEWKEVLPFGITLETTTDEDFIGLTPRDLKLLREKVSSTSDTFKSLAATLRKAQYTLFTAMMQENIQDQVTLARTILGDVRKILASSLDAKREVFPRFYLMDDESLLSFLSVHNATKLKRHLTTLYSRVCDVNLEGNVVTSFITTDGSVLRTDTPIELSPLPVEQWMKTFDRTLRSSLLNEIKMSVENHYRMDTLVWLGDSCVQVIDVALRTICHHDLREAVSVAGTAGMNAYTRRSKDVLEEYVRLADDTLGARVQRILSTAITSLLRYRDELRLVSKSGVETLEDLKATAMVQTLLEGGKIVVQMMGLQLPYGMEFFGDYNIPILTPEYVEKGLCSMLMSIRASSFPILIGKNNENSELEYYAQYLGRFCWFLQCHPTLPFEGIVRALRGCLGAGVILCLKDIELLGRELADSVSALLKGVESACRNEKRHNDGGMSTVEFQAGDNSICAIRDACFHVVLTTRELDEIPTALSLAFRPIYVPSVDLGLLAQGTLQALGVPHFASIGQRLATMFSQFVAMLPAVFTCRSFLSVIRDAADCKTGTMAESLCSAFLRQFWHVIESDERLLKLFEWNVVHTLGIPRHVLEEVLEKFKSKLGFDSCLERFTYFMKFNKNAMLVGSAYSGKTPLWKSWVGDTHYIVLSHRLLCSAEVYGDESRPGLLVSIARKWDPISTHTIVMEHTNVVDVPTFLESAAHVRVRSYSGPDFIQGSSTRIITVVTTLESANPRIVSEVAIYALPEPSGWKDLLKNELYSDPNCSPGAAFPVISALIEAVLDVSAVPRISSLDEDVFGVVCRCSRFYKRWYAFARSCGKAEGEHSSDDVFASQCAVFATCWSVMLCMQVSEISTGIVAFKKSQSGLTAVAQHIGVDENVIFPPDDDLLNYIATPFGWKKLGKEASDVGFPTPWASRDPGVNFKQHAWTYFFPLRSRQRTLMHLEYMAAVGQPVLLVGERGQGKSTLLNHMRCSSRWAYELVHNTVACTAGDVQDALLQGLSRSQHNTYVPSSGQRLVLCVDDVHLVGEMGYPQAMCVFAFIDHYSALCTPSKGYVPIKDVICVGTSLPTPPHEPEVENSVLRIMIPDFIEDEILHEVEKLIGKTRGVRRGEGFLKGVGDFLIASQSMAFHFINSLLGDNHSGLDRLKSTLASIEGICAFEDTSLLSFSDDRADNQSQLPYPYVLLRVVDKVLRILSTQLDEASIVKGIYHSVYTFFMPLIAGEGRREELMAELLKMAKETMRYSPGARQREGADETYVTEVLNSLEYPSVGHDVIRKWLEKHDVMMPPALVDEIRSESPYISTGKSRMESPSTKEAQQQAAVGGAPHVNCTPHWTVSLISDVHHCLRQEGSHVALVGAYGIGIRRALHVWAAGRGVNLRSLLSDFAAPDAKNSFTRELIEILQGTCRSGSRMVVFVPNEVLTLVWPLSLLYYTLRGGNVRQLFSVEEQLYLLHGRRGIQRQSGKLTPAEEVQLRERISSRLSIVAHFVSFEEMRRLGTVIPFVLQMLPVVLHAPDMLREHVDVVIRSEKATFVVQETGRAESADVPPGGEGRGKDAPVESIPCFLGVPMDTETLLGRPYSQLLCDIFFCLRTNTEISVEQLQEFATLANRLRGTLFRICHCVSQSLRVDDLFNAIPTKMQEYANKSKEAEETKVTVVQHRGELVARLERSKECATRHQSEWEFLQRKSCDLLPLVTAAENALRLKRESISDGLSSTKARLCSMKTAQIRQYASSLPSPKGVLLVKAVCRVLGEDLRATSTRDVWDRGRSIMTASKFIARLRDLDHESLSYESLASVHSSLRGVRFTDVSPFADALSDYLLSVMEAVRVKKELQIEQMELDSLRLEYTTIEDRKNEAGCGVSESRRKIECVEQEVNNVDEKSQGLETTVVDMTKRQKSLEFITDALDRFSLFHTPGKTAAQCNEMAKGEGAVIMVAAHFAFFASLPLEVQRSCHKALYSLLCDWGIQAPADLEDPAASLLFPSVDETVESLLLSACSTYERQCIAGLLQKIFSNCPIFCGVTNVFEEVLGRCLAFICGDCVVVSVMQKDFCDEVVRAASSGIGLLICDVHAPSVLERLRPLLLLLKALPQAALQKRNLRCTLFGQEVPVKPSFLMVCVSPAVMLHEEAKAATRCYTTVVNIPSPRRIEEGVHTILLGCPTAYARPLVENVFSVRDKQDNDALCAFRVTLPEVREMLSGDLDELAGNNNGELERLDFLLRELHTLHMTVLRIEAHNKSVQKPLASLWEGLKRGIQAAERAVRVIEKEILGRLWEWRMLEPFIVGATNLSSAYVRRISPGTFDKLPPPQRDFYATVNFVESLVDVMASGWPMELRGIFAWYILSTVVHSCGFMLAHSGVLYSSHITFLTSQQYDVLNRLLTRQNIAADKQTVRNLYESSMDPLLNSIARDNSTLDDTESGLSLESTLFVKDTNTSWVLKAGEELIRFLFQQWMLLNHRACDAAASDLYAAFFTSVKKKVTEEGGLSIYDSLDSQCTNLRYSEEWWQFSGNTSIPLLLKGANTHELVGYVRQRANSASFFFRYLTVTNVRDLDQLVGYVSHSFQQPPTHVVRGHCVMAVFVPPAGVSEEASFLQAISSRFSALWRYGIWGLLRGGGHSTRTPVVLCCTVRGAPNMVRNNVVRAMQEWCFPVVVDSVSPRHQLLSVIGGKVFAPPWKREGVTLLLERECTKSGASCSHLDSCKRGDRGNTMVTPLGYVLELHAGISAGGAVQRALVEDRGLDNVFTDLYRTDINTDDLLLILRLVSLKQLDDPQEEEPSSKRHPSTTLHAATHTVSSTELKSATLQRRSISERLYRLFNKVAYLVYTSRSERHQGCLLIENMLYERGPLLMLRDDGRLCYSTALDELLREKPTDEVFMATLRRSDKSFLHLCGDDHTIVTYRSMASSALRRSLCGVPFSTRADPLFSTSDGPLCSQGGVDGASQTEPHEDFESNSAVSLLLVWEGVYGEKTVRALERAQHKELSSRLRVATAQFRGWQPGSVLSVWLPALQYPKLLLNILLADALERKGDLLSHIEAVLVVTRRYMLLHDDVLLTGAAPSRQLEREVSIQAGWKPCEMRWNKEVGASKHDMDIVIAVRYQSDFTDCPSRQPSGVLWDLRSGKKGSEPRQEGSAMCNSVLFLTEPEPPQVCDVVKRSVATVPVVGLDLQWAVSHPLNPDDKPDEATSRVWQPLFELPLYVTVPACERSELNATPPRSVGQRPPGGRGGGRKALASSGPVVDTLGDSLGFFIAVS</sequence>
<feature type="region of interest" description="Disordered" evidence="2">
    <location>
        <begin position="3743"/>
        <end position="3763"/>
    </location>
</feature>
<name>A0A1G4I2E0_TRYEQ</name>
<dbReference type="FunFam" id="1.20.920.20:FF:000022">
    <property type="entry name" value="Dynein_heavy_chain_-_N-terminal_region_2_-_putative"/>
    <property type="match status" value="1"/>
</dbReference>
<dbReference type="Pfam" id="PF08393">
    <property type="entry name" value="DHC_N2"/>
    <property type="match status" value="1"/>
</dbReference>
<keyword evidence="1" id="KW-0175">Coiled coil</keyword>
<gene>
    <name evidence="5" type="ORF">TEOVI_000624800</name>
</gene>
<dbReference type="Pfam" id="PF12774">
    <property type="entry name" value="AAA_6"/>
    <property type="match status" value="1"/>
</dbReference>
<dbReference type="Gene3D" id="3.40.50.300">
    <property type="entry name" value="P-loop containing nucleotide triphosphate hydrolases"/>
    <property type="match status" value="2"/>
</dbReference>
<dbReference type="GO" id="GO:0051959">
    <property type="term" value="F:dynein light intermediate chain binding"/>
    <property type="evidence" value="ECO:0007669"/>
    <property type="project" value="InterPro"/>
</dbReference>
<evidence type="ECO:0000259" key="4">
    <source>
        <dbReference type="Pfam" id="PF12774"/>
    </source>
</evidence>
<dbReference type="InterPro" id="IPR027417">
    <property type="entry name" value="P-loop_NTPase"/>
</dbReference>
<dbReference type="InterPro" id="IPR026983">
    <property type="entry name" value="DHC"/>
</dbReference>
<feature type="domain" description="Dynein heavy chain linker" evidence="3">
    <location>
        <begin position="752"/>
        <end position="1165"/>
    </location>
</feature>
<dbReference type="GO" id="GO:0005524">
    <property type="term" value="F:ATP binding"/>
    <property type="evidence" value="ECO:0007669"/>
    <property type="project" value="InterPro"/>
</dbReference>
<organism evidence="5 6">
    <name type="scientific">Trypanosoma equiperdum</name>
    <dbReference type="NCBI Taxonomy" id="5694"/>
    <lineage>
        <taxon>Eukaryota</taxon>
        <taxon>Discoba</taxon>
        <taxon>Euglenozoa</taxon>
        <taxon>Kinetoplastea</taxon>
        <taxon>Metakinetoplastina</taxon>
        <taxon>Trypanosomatida</taxon>
        <taxon>Trypanosomatidae</taxon>
        <taxon>Trypanosoma</taxon>
    </lineage>
</organism>
<dbReference type="GO" id="GO:0060294">
    <property type="term" value="P:cilium movement involved in cell motility"/>
    <property type="evidence" value="ECO:0007669"/>
    <property type="project" value="TreeGrafter"/>
</dbReference>
<dbReference type="GO" id="GO:0045505">
    <property type="term" value="F:dynein intermediate chain binding"/>
    <property type="evidence" value="ECO:0007669"/>
    <property type="project" value="InterPro"/>
</dbReference>
<dbReference type="InterPro" id="IPR035699">
    <property type="entry name" value="AAA_6"/>
</dbReference>
<feature type="region of interest" description="Disordered" evidence="2">
    <location>
        <begin position="4180"/>
        <end position="4208"/>
    </location>
</feature>
<dbReference type="EMBL" id="CZPT02000472">
    <property type="protein sequence ID" value="SCU65980.1"/>
    <property type="molecule type" value="Genomic_DNA"/>
</dbReference>
<proteinExistence type="predicted"/>